<dbReference type="RefSeq" id="WP_166756797.1">
    <property type="nucleotide sequence ID" value="NZ_BAABJU010000022.1"/>
</dbReference>
<reference evidence="1" key="4">
    <citation type="submission" date="2024-05" db="EMBL/GenBank/DDBJ databases">
        <authorList>
            <person name="Sun Q."/>
            <person name="Zhou Y."/>
        </authorList>
    </citation>
    <scope>NUCLEOTIDE SEQUENCE</scope>
    <source>
        <strain evidence="1">CGMCC 4.5581</strain>
    </source>
</reference>
<reference evidence="2 3" key="3">
    <citation type="submission" date="2020-02" db="EMBL/GenBank/DDBJ databases">
        <title>Sequencing the genomes of 1000 actinobacteria strains.</title>
        <authorList>
            <person name="Klenk H.-P."/>
        </authorList>
    </citation>
    <scope>NUCLEOTIDE SEQUENCE [LARGE SCALE GENOMIC DNA]</scope>
    <source>
        <strain evidence="2 3">DSM 45201</strain>
    </source>
</reference>
<dbReference type="EMBL" id="BMMI01000016">
    <property type="protein sequence ID" value="GGL85210.1"/>
    <property type="molecule type" value="Genomic_DNA"/>
</dbReference>
<comment type="caution">
    <text evidence="2">The sequence shown here is derived from an EMBL/GenBank/DDBJ whole genome shotgun (WGS) entry which is preliminary data.</text>
</comment>
<dbReference type="EMBL" id="JAAMPA010000002">
    <property type="protein sequence ID" value="NIH69253.1"/>
    <property type="molecule type" value="Genomic_DNA"/>
</dbReference>
<dbReference type="Proteomes" id="UP000552836">
    <property type="component" value="Unassembled WGS sequence"/>
</dbReference>
<reference evidence="1" key="1">
    <citation type="journal article" date="2014" name="Int. J. Syst. Evol. Microbiol.">
        <title>Complete genome of a new Firmicutes species belonging to the dominant human colonic microbiota ('Ruminococcus bicirculans') reveals two chromosomes and a selective capacity to utilize plant glucans.</title>
        <authorList>
            <consortium name="NISC Comparative Sequencing Program"/>
            <person name="Wegmann U."/>
            <person name="Louis P."/>
            <person name="Goesmann A."/>
            <person name="Henrissat B."/>
            <person name="Duncan S.H."/>
            <person name="Flint H.J."/>
        </authorList>
    </citation>
    <scope>NUCLEOTIDE SEQUENCE</scope>
    <source>
        <strain evidence="1">CGMCC 4.5581</strain>
    </source>
</reference>
<evidence type="ECO:0000313" key="1">
    <source>
        <dbReference type="EMBL" id="GGL85210.1"/>
    </source>
</evidence>
<proteinExistence type="predicted"/>
<dbReference type="AlphaFoldDB" id="A0A846LMR3"/>
<protein>
    <submittedName>
        <fullName evidence="2">Uncharacterized protein</fullName>
    </submittedName>
</protein>
<name>A0A846LMR3_9ACTN</name>
<gene>
    <name evidence="2" type="ORF">FB380_003741</name>
    <name evidence="1" type="ORF">GCM10011589_47060</name>
</gene>
<reference evidence="4" key="2">
    <citation type="journal article" date="2019" name="Int. J. Syst. Evol. Microbiol.">
        <title>The Global Catalogue of Microorganisms (GCM) 10K type strain sequencing project: providing services to taxonomists for standard genome sequencing and annotation.</title>
        <authorList>
            <consortium name="The Broad Institute Genomics Platform"/>
            <consortium name="The Broad Institute Genome Sequencing Center for Infectious Disease"/>
            <person name="Wu L."/>
            <person name="Ma J."/>
        </authorList>
    </citation>
    <scope>NUCLEOTIDE SEQUENCE [LARGE SCALE GENOMIC DNA]</scope>
    <source>
        <strain evidence="4">CGMCC 4.5581</strain>
    </source>
</reference>
<sequence length="304" mass="32909">MTGYGLDERMLSTTQPAEDERELQRALDAFALRHHLAESLVRIVHAVLVEVKASKSGFWASLTGSPSQGYNIVEALRAFQAQEAIPASLFMPAAEVRALPSEPPSNVANAVRMHWRWVQRAMQLLVSEGLDTNVANNKLKHGLAVRPHDELRVGFMTDAPEPDGSVRLSAIRTGPSIIDARAIEFLQRLPTREEHAGSWEVTTLNLRAAPLIAEALMLSTVWSSVFATAAAERLVGPAEARPRHPGLVLGPPPEAINHEVIGYRQALTKSHKSGASRGLVVETPEGIVELTQTGPGTSATIVDD</sequence>
<organism evidence="2 3">
    <name type="scientific">Modestobacter marinus</name>
    <dbReference type="NCBI Taxonomy" id="477641"/>
    <lineage>
        <taxon>Bacteria</taxon>
        <taxon>Bacillati</taxon>
        <taxon>Actinomycetota</taxon>
        <taxon>Actinomycetes</taxon>
        <taxon>Geodermatophilales</taxon>
        <taxon>Geodermatophilaceae</taxon>
        <taxon>Modestobacter</taxon>
    </lineage>
</organism>
<accession>A0A846LMR3</accession>
<evidence type="ECO:0000313" key="4">
    <source>
        <dbReference type="Proteomes" id="UP000648663"/>
    </source>
</evidence>
<evidence type="ECO:0000313" key="2">
    <source>
        <dbReference type="EMBL" id="NIH69253.1"/>
    </source>
</evidence>
<keyword evidence="4" id="KW-1185">Reference proteome</keyword>
<dbReference type="Proteomes" id="UP000648663">
    <property type="component" value="Unassembled WGS sequence"/>
</dbReference>
<evidence type="ECO:0000313" key="3">
    <source>
        <dbReference type="Proteomes" id="UP000552836"/>
    </source>
</evidence>